<dbReference type="AlphaFoldDB" id="A0A5C7BAB4"/>
<sequence length="229" mass="26837">MDKKIQTSDPRIKFIALRLTNLTKANADRWFNAKFNKWLFHNSHSKGLRSDAPKDKNPLKTDFNGNLEFGFCNGQTKYGIELTTKDFIEYELKQLRSFDLEKLDLDHRKQVELYRDYLNSNLKNETKDIHKKETKLNNPNEHPRVFIGLDNTNFESFSDKWHGHILEHSKDKTKASILYHACIDMLSIKLTQSAYLVWVSETFEFDKPSKVSSEYALSNTSKEALQKLK</sequence>
<reference evidence="1 2" key="1">
    <citation type="submission" date="2019-08" db="EMBL/GenBank/DDBJ databases">
        <title>Genome of Psychroserpens burtonensis ACAM 167.</title>
        <authorList>
            <person name="Bowman J.P."/>
        </authorList>
    </citation>
    <scope>NUCLEOTIDE SEQUENCE [LARGE SCALE GENOMIC DNA]</scope>
    <source>
        <strain evidence="1 2">ACAM 167</strain>
    </source>
</reference>
<keyword evidence="2" id="KW-1185">Reference proteome</keyword>
<dbReference type="Proteomes" id="UP000321938">
    <property type="component" value="Unassembled WGS sequence"/>
</dbReference>
<protein>
    <submittedName>
        <fullName evidence="1">Uncharacterized protein</fullName>
    </submittedName>
</protein>
<dbReference type="RefSeq" id="WP_147231336.1">
    <property type="nucleotide sequence ID" value="NZ_VOSB01000007.1"/>
</dbReference>
<organism evidence="1 2">
    <name type="scientific">Psychroserpens burtonensis</name>
    <dbReference type="NCBI Taxonomy" id="49278"/>
    <lineage>
        <taxon>Bacteria</taxon>
        <taxon>Pseudomonadati</taxon>
        <taxon>Bacteroidota</taxon>
        <taxon>Flavobacteriia</taxon>
        <taxon>Flavobacteriales</taxon>
        <taxon>Flavobacteriaceae</taxon>
        <taxon>Psychroserpens</taxon>
    </lineage>
</organism>
<accession>A0A5C7BAB4</accession>
<name>A0A5C7BAB4_9FLAO</name>
<gene>
    <name evidence="1" type="ORF">ES692_05915</name>
</gene>
<proteinExistence type="predicted"/>
<evidence type="ECO:0000313" key="1">
    <source>
        <dbReference type="EMBL" id="TXE18577.1"/>
    </source>
</evidence>
<comment type="caution">
    <text evidence="1">The sequence shown here is derived from an EMBL/GenBank/DDBJ whole genome shotgun (WGS) entry which is preliminary data.</text>
</comment>
<dbReference type="EMBL" id="VOSB01000007">
    <property type="protein sequence ID" value="TXE18577.1"/>
    <property type="molecule type" value="Genomic_DNA"/>
</dbReference>
<evidence type="ECO:0000313" key="2">
    <source>
        <dbReference type="Proteomes" id="UP000321938"/>
    </source>
</evidence>